<comment type="caution">
    <text evidence="5">The sequence shown here is derived from an EMBL/GenBank/DDBJ whole genome shotgun (WGS) entry which is preliminary data.</text>
</comment>
<dbReference type="PROSITE" id="PS50111">
    <property type="entry name" value="CHEMOTAXIS_TRANSDUC_2"/>
    <property type="match status" value="1"/>
</dbReference>
<dbReference type="Gene3D" id="3.40.190.10">
    <property type="entry name" value="Periplasmic binding protein-like II"/>
    <property type="match status" value="2"/>
</dbReference>
<dbReference type="SMART" id="SM00283">
    <property type="entry name" value="MA"/>
    <property type="match status" value="1"/>
</dbReference>
<keyword evidence="6" id="KW-1185">Reference proteome</keyword>
<dbReference type="PANTHER" id="PTHR32089">
    <property type="entry name" value="METHYL-ACCEPTING CHEMOTAXIS PROTEIN MCPB"/>
    <property type="match status" value="1"/>
</dbReference>
<organism evidence="5 6">
    <name type="scientific">Dethiosulfovibrio marinus</name>
    <dbReference type="NCBI Taxonomy" id="133532"/>
    <lineage>
        <taxon>Bacteria</taxon>
        <taxon>Thermotogati</taxon>
        <taxon>Synergistota</taxon>
        <taxon>Synergistia</taxon>
        <taxon>Synergistales</taxon>
        <taxon>Dethiosulfovibrionaceae</taxon>
        <taxon>Dethiosulfovibrio</taxon>
    </lineage>
</organism>
<evidence type="ECO:0000313" key="6">
    <source>
        <dbReference type="Proteomes" id="UP001200430"/>
    </source>
</evidence>
<dbReference type="SUPFAM" id="SSF58104">
    <property type="entry name" value="Methyl-accepting chemotaxis protein (MCP) signaling domain"/>
    <property type="match status" value="1"/>
</dbReference>
<feature type="region of interest" description="Disordered" evidence="3">
    <location>
        <begin position="1"/>
        <end position="33"/>
    </location>
</feature>
<evidence type="ECO:0000256" key="1">
    <source>
        <dbReference type="ARBA" id="ARBA00023224"/>
    </source>
</evidence>
<dbReference type="InterPro" id="IPR004089">
    <property type="entry name" value="MCPsignal_dom"/>
</dbReference>
<evidence type="ECO:0000256" key="3">
    <source>
        <dbReference type="SAM" id="MobiDB-lite"/>
    </source>
</evidence>
<dbReference type="Pfam" id="PF00015">
    <property type="entry name" value="MCPsignal"/>
    <property type="match status" value="1"/>
</dbReference>
<dbReference type="SMART" id="SM00062">
    <property type="entry name" value="PBPb"/>
    <property type="match status" value="1"/>
</dbReference>
<gene>
    <name evidence="5" type="ORF">L2W38_10315</name>
</gene>
<dbReference type="Pfam" id="PF00497">
    <property type="entry name" value="SBP_bac_3"/>
    <property type="match status" value="1"/>
</dbReference>
<keyword evidence="1 2" id="KW-0807">Transducer</keyword>
<feature type="domain" description="Methyl-accepting transducer" evidence="4">
    <location>
        <begin position="61"/>
        <end position="290"/>
    </location>
</feature>
<sequence length="579" mass="62675">MKRGGLMPLSLFGKSEARRPSIETAHSPAEDDRSIERLSLSIRAQGLSEDLEALVSDGSGSMDKVGEHADGIAESLCELDRITGRLSEEVTKIGELHHGSAEILKEIAQGGASVREKAEKNRDLAVDTEKANERVDTTARALGEAIEKMVSVSGDIGRFVNVIAGVATQTNLLALNAAIEAARAGEHGRGFAVVAEEVRKLAEESSLAAKQIGDLAHSIEELAQRGQERISEADRSVSEAGKQARESRLNLESMLDDLVKVQNSLETASSNVNDQAEGVENFVASLQETASVVTQESVRVESLAAAIGEQRVIMRCLEKRTTELSPIARDLEREELSLDGYPSVRSILDDGRLKVAMLDTDYGLFHFDLHGSPKGFDVDLSRAIAERIGVPLEIVPVPQGNGEAGTRSGILNRGLWGKAVHIMASAVTKTVERGEKVLFSPLSFASGQCAVSTSDRELTHLRDLRGKTLAVHGGLTGSDLARELFPDGRIIEKDNWDDIFQAVKAGEADGAIVETPVFLQYGSNDPSLVMVGSQMDRENYGVVMPLTTSSDLYDLIAKVVKEKRDELERRWFGKDLQKS</sequence>
<name>A0ABS9EPS7_9BACT</name>
<dbReference type="CDD" id="cd13530">
    <property type="entry name" value="PBP2_peptides_like"/>
    <property type="match status" value="1"/>
</dbReference>
<evidence type="ECO:0000259" key="4">
    <source>
        <dbReference type="PROSITE" id="PS50111"/>
    </source>
</evidence>
<dbReference type="SUPFAM" id="SSF53850">
    <property type="entry name" value="Periplasmic binding protein-like II"/>
    <property type="match status" value="1"/>
</dbReference>
<dbReference type="EMBL" id="JAKGUD010000012">
    <property type="protein sequence ID" value="MCF4143204.1"/>
    <property type="molecule type" value="Genomic_DNA"/>
</dbReference>
<dbReference type="Gene3D" id="1.10.287.950">
    <property type="entry name" value="Methyl-accepting chemotaxis protein"/>
    <property type="match status" value="1"/>
</dbReference>
<reference evidence="5 6" key="1">
    <citation type="submission" date="2022-01" db="EMBL/GenBank/DDBJ databases">
        <title>Dethiosulfovibrio faecalis sp. nov., a novel proteolytic, non-sulfur-reducing bacterium isolated from a marine aquaculture solid waste bioreactor.</title>
        <authorList>
            <person name="Grabowski S."/>
            <person name="Apolinario E."/>
            <person name="Schneider N."/>
            <person name="Marshall C.W."/>
            <person name="Sowers K.R."/>
        </authorList>
    </citation>
    <scope>NUCLEOTIDE SEQUENCE [LARGE SCALE GENOMIC DNA]</scope>
    <source>
        <strain evidence="5 6">DSM 12537</strain>
    </source>
</reference>
<dbReference type="InterPro" id="IPR001638">
    <property type="entry name" value="Solute-binding_3/MltF_N"/>
</dbReference>
<dbReference type="PANTHER" id="PTHR32089:SF112">
    <property type="entry name" value="LYSOZYME-LIKE PROTEIN-RELATED"/>
    <property type="match status" value="1"/>
</dbReference>
<evidence type="ECO:0000313" key="5">
    <source>
        <dbReference type="EMBL" id="MCF4143204.1"/>
    </source>
</evidence>
<proteinExistence type="predicted"/>
<dbReference type="RefSeq" id="WP_236099908.1">
    <property type="nucleotide sequence ID" value="NZ_JAKGUD010000012.1"/>
</dbReference>
<dbReference type="Proteomes" id="UP001200430">
    <property type="component" value="Unassembled WGS sequence"/>
</dbReference>
<evidence type="ECO:0000256" key="2">
    <source>
        <dbReference type="PROSITE-ProRule" id="PRU00284"/>
    </source>
</evidence>
<protein>
    <submittedName>
        <fullName evidence="5">Methyl-accepting chemotaxis protein</fullName>
    </submittedName>
</protein>
<accession>A0ABS9EPS7</accession>